<sequence length="60" mass="6374">MGVGSFPLKGILLQSFTLTLSSLKQLGGTHNVPIMRDTEDRENLISLGFAAKQGKKNGSA</sequence>
<organism evidence="1">
    <name type="scientific">viral metagenome</name>
    <dbReference type="NCBI Taxonomy" id="1070528"/>
    <lineage>
        <taxon>unclassified sequences</taxon>
        <taxon>metagenomes</taxon>
        <taxon>organismal metagenomes</taxon>
    </lineage>
</organism>
<dbReference type="EMBL" id="MT143676">
    <property type="protein sequence ID" value="QJA99980.1"/>
    <property type="molecule type" value="Genomic_DNA"/>
</dbReference>
<proteinExistence type="predicted"/>
<evidence type="ECO:0000313" key="1">
    <source>
        <dbReference type="EMBL" id="QJA99980.1"/>
    </source>
</evidence>
<protein>
    <submittedName>
        <fullName evidence="1">Uncharacterized protein</fullName>
    </submittedName>
</protein>
<reference evidence="1" key="1">
    <citation type="submission" date="2020-03" db="EMBL/GenBank/DDBJ databases">
        <title>The deep terrestrial virosphere.</title>
        <authorList>
            <person name="Holmfeldt K."/>
            <person name="Nilsson E."/>
            <person name="Simone D."/>
            <person name="Lopez-Fernandez M."/>
            <person name="Wu X."/>
            <person name="de Brujin I."/>
            <person name="Lundin D."/>
            <person name="Andersson A."/>
            <person name="Bertilsson S."/>
            <person name="Dopson M."/>
        </authorList>
    </citation>
    <scope>NUCLEOTIDE SEQUENCE</scope>
    <source>
        <strain evidence="1">MM171A00756</strain>
    </source>
</reference>
<dbReference type="AlphaFoldDB" id="A0A6M3LX72"/>
<name>A0A6M3LX72_9ZZZZ</name>
<gene>
    <name evidence="1" type="ORF">MM171A00756_0009</name>
</gene>
<accession>A0A6M3LX72</accession>